<reference evidence="2" key="1">
    <citation type="submission" date="2020-02" db="EMBL/GenBank/DDBJ databases">
        <authorList>
            <person name="Palmer J.M."/>
        </authorList>
    </citation>
    <scope>NUCLEOTIDE SEQUENCE</scope>
    <source>
        <strain evidence="2">EPUS1.4</strain>
        <tissue evidence="2">Thallus</tissue>
    </source>
</reference>
<feature type="compositionally biased region" description="Basic and acidic residues" evidence="1">
    <location>
        <begin position="170"/>
        <end position="182"/>
    </location>
</feature>
<sequence>MRMLLHRQTILFLLQPSERRNWPQNGIQEWPPLFSDSYSDTLVGGSTPFRRQGVPSPVETAVTHLSASICVSSAISQIEGIDMYLHSKVTGGWWDFNCTFNALCVLCGAMALHRQDLVAVIPDLLKAWHTIQRGFALIRHMSMKTEGANIKIRQSERFLDRLVRATVRQNEKDRTVDADKSHQGVPLAPSQSSQSKNLTTIPINAESDYPNPPTPNPAAPPAAPTHPLLNSNDLAMQQQQPTTPILKPSQSCTTISH</sequence>
<evidence type="ECO:0000256" key="1">
    <source>
        <dbReference type="SAM" id="MobiDB-lite"/>
    </source>
</evidence>
<dbReference type="OrthoDB" id="3364175at2759"/>
<gene>
    <name evidence="2" type="ORF">GJ744_002606</name>
</gene>
<dbReference type="EMBL" id="JAACFV010000146">
    <property type="protein sequence ID" value="KAF7504187.1"/>
    <property type="molecule type" value="Genomic_DNA"/>
</dbReference>
<protein>
    <submittedName>
        <fullName evidence="2">Uncharacterized protein</fullName>
    </submittedName>
</protein>
<dbReference type="AlphaFoldDB" id="A0A8H7ABN1"/>
<feature type="region of interest" description="Disordered" evidence="1">
    <location>
        <begin position="170"/>
        <end position="257"/>
    </location>
</feature>
<evidence type="ECO:0000313" key="3">
    <source>
        <dbReference type="Proteomes" id="UP000606974"/>
    </source>
</evidence>
<feature type="compositionally biased region" description="Polar residues" evidence="1">
    <location>
        <begin position="189"/>
        <end position="202"/>
    </location>
</feature>
<organism evidence="2 3">
    <name type="scientific">Endocarpon pusillum</name>
    <dbReference type="NCBI Taxonomy" id="364733"/>
    <lineage>
        <taxon>Eukaryota</taxon>
        <taxon>Fungi</taxon>
        <taxon>Dikarya</taxon>
        <taxon>Ascomycota</taxon>
        <taxon>Pezizomycotina</taxon>
        <taxon>Eurotiomycetes</taxon>
        <taxon>Chaetothyriomycetidae</taxon>
        <taxon>Verrucariales</taxon>
        <taxon>Verrucariaceae</taxon>
        <taxon>Endocarpon</taxon>
    </lineage>
</organism>
<comment type="caution">
    <text evidence="2">The sequence shown here is derived from an EMBL/GenBank/DDBJ whole genome shotgun (WGS) entry which is preliminary data.</text>
</comment>
<name>A0A8H7ABN1_9EURO</name>
<accession>A0A8H7ABN1</accession>
<evidence type="ECO:0000313" key="2">
    <source>
        <dbReference type="EMBL" id="KAF7504187.1"/>
    </source>
</evidence>
<feature type="compositionally biased region" description="Pro residues" evidence="1">
    <location>
        <begin position="210"/>
        <end position="224"/>
    </location>
</feature>
<keyword evidence="3" id="KW-1185">Reference proteome</keyword>
<proteinExistence type="predicted"/>
<feature type="compositionally biased region" description="Polar residues" evidence="1">
    <location>
        <begin position="228"/>
        <end position="257"/>
    </location>
</feature>
<dbReference type="Proteomes" id="UP000606974">
    <property type="component" value="Unassembled WGS sequence"/>
</dbReference>